<dbReference type="InterPro" id="IPR036188">
    <property type="entry name" value="FAD/NAD-bd_sf"/>
</dbReference>
<dbReference type="Pfam" id="PF13454">
    <property type="entry name" value="NAD_binding_9"/>
    <property type="match status" value="1"/>
</dbReference>
<evidence type="ECO:0000313" key="2">
    <source>
        <dbReference type="EMBL" id="EHJ07698.1"/>
    </source>
</evidence>
<gene>
    <name evidence="2" type="ORF">SS7213T_07912</name>
</gene>
<accession>G5JJC9</accession>
<dbReference type="Gene3D" id="3.50.50.60">
    <property type="entry name" value="FAD/NAD(P)-binding domain"/>
    <property type="match status" value="1"/>
</dbReference>
<comment type="caution">
    <text evidence="2">The sequence shown here is derived from an EMBL/GenBank/DDBJ whole genome shotgun (WGS) entry which is preliminary data.</text>
</comment>
<dbReference type="EMBL" id="AEUN01000439">
    <property type="protein sequence ID" value="EHJ07698.1"/>
    <property type="molecule type" value="Genomic_DNA"/>
</dbReference>
<dbReference type="InterPro" id="IPR052189">
    <property type="entry name" value="L-asp_N-monooxygenase_NS-form"/>
</dbReference>
<dbReference type="SUPFAM" id="SSF51905">
    <property type="entry name" value="FAD/NAD(P)-binding domain"/>
    <property type="match status" value="1"/>
</dbReference>
<dbReference type="AlphaFoldDB" id="G5JJC9"/>
<organism evidence="2 3">
    <name type="scientific">Staphylococcus simiae CCM 7213 = CCUG 51256</name>
    <dbReference type="NCBI Taxonomy" id="911238"/>
    <lineage>
        <taxon>Bacteria</taxon>
        <taxon>Bacillati</taxon>
        <taxon>Bacillota</taxon>
        <taxon>Bacilli</taxon>
        <taxon>Bacillales</taxon>
        <taxon>Staphylococcaceae</taxon>
        <taxon>Staphylococcus</taxon>
    </lineage>
</organism>
<feature type="domain" description="FAD-dependent urate hydroxylase HpyO/Asp monooxygenase CreE-like FAD/NAD(P)-binding" evidence="1">
    <location>
        <begin position="4"/>
        <end position="158"/>
    </location>
</feature>
<proteinExistence type="predicted"/>
<sequence>MRVAIIGMGTAGVSVLRALVKHPKFKNLHVDLYDDKVNMGQGVPFQNDSSELLINMPSKTMSLNLDDDQEFWKWYQQQHDFHFDDPTYLPRFVFGHYMKSYVSMFNEQYDNITTIYHKVKGVYTNSNIDETTLKYYVCTTANRDEWHEYDYLFLTCGTFAYHDPYELKGKPGYIPTPYPTYNTLDNVQSNDDIAIIGTGLASLDVVRYVAAHHPKLPITMTSRSANLPSVRGEMIPITFNHLTKHRFNLIKQDNYGNVPLDTAVTLFLKECDDYGVDFKKLVERRTGNHIADLTYDLERPQELGAFQSIIEYLKENLNWIWNSFSLEDQKLFNKQYTKMIQLNSNPMPPRTAKLIIDLIRDESLIIKKGLEHVSYQDESFVFSYQGYPDDEQFNVVINATGSKTHLSQLDEDDQLILNLENRQIVQAHPMGGIQIIPETNQVVSPRYGTLTNVIAIGQMTNGVNKLRNGVKMIVEQVDNTVSQLYTSLAQFERNQQKVNTTENDKS</sequence>
<dbReference type="PANTHER" id="PTHR40254:SF1">
    <property type="entry name" value="BLR0577 PROTEIN"/>
    <property type="match status" value="1"/>
</dbReference>
<dbReference type="PANTHER" id="PTHR40254">
    <property type="entry name" value="BLR0577 PROTEIN"/>
    <property type="match status" value="1"/>
</dbReference>
<reference evidence="2 3" key="1">
    <citation type="journal article" date="2012" name="BMC Genomics">
        <title>Comparative genomic analysis of the genus Staphylococcus including Staphylococcus aureus and its newly described sister species Staphylococcus simiae.</title>
        <authorList>
            <person name="Suzuki H."/>
            <person name="Lefebure T."/>
            <person name="Pavinski Bitar P."/>
            <person name="Stanhope M.J."/>
        </authorList>
    </citation>
    <scope>NUCLEOTIDE SEQUENCE [LARGE SCALE GENOMIC DNA]</scope>
    <source>
        <strain evidence="2 3">CCM 7213</strain>
    </source>
</reference>
<name>G5JJC9_9STAP</name>
<dbReference type="Proteomes" id="UP000005413">
    <property type="component" value="Unassembled WGS sequence"/>
</dbReference>
<dbReference type="RefSeq" id="WP_002464284.1">
    <property type="nucleotide sequence ID" value="NZ_AEUN01000439.1"/>
</dbReference>
<keyword evidence="3" id="KW-1185">Reference proteome</keyword>
<dbReference type="PATRIC" id="fig|911238.3.peg.1370"/>
<evidence type="ECO:0000259" key="1">
    <source>
        <dbReference type="Pfam" id="PF13454"/>
    </source>
</evidence>
<dbReference type="OrthoDB" id="2211465at2"/>
<evidence type="ECO:0000313" key="3">
    <source>
        <dbReference type="Proteomes" id="UP000005413"/>
    </source>
</evidence>
<protein>
    <recommendedName>
        <fullName evidence="1">FAD-dependent urate hydroxylase HpyO/Asp monooxygenase CreE-like FAD/NAD(P)-binding domain-containing protein</fullName>
    </recommendedName>
</protein>
<dbReference type="InterPro" id="IPR038732">
    <property type="entry name" value="HpyO/CreE_NAD-binding"/>
</dbReference>